<evidence type="ECO:0000313" key="1">
    <source>
        <dbReference type="EMBL" id="KAH7656851.1"/>
    </source>
</evidence>
<accession>A0ACB7U960</accession>
<gene>
    <name evidence="1" type="ORF">IHE45_18G101200</name>
</gene>
<name>A0ACB7U960_DIOAL</name>
<comment type="caution">
    <text evidence="1">The sequence shown here is derived from an EMBL/GenBank/DDBJ whole genome shotgun (WGS) entry which is preliminary data.</text>
</comment>
<dbReference type="Proteomes" id="UP000827976">
    <property type="component" value="Chromosome 18"/>
</dbReference>
<reference evidence="2" key="1">
    <citation type="journal article" date="2022" name="Nat. Commun.">
        <title>Chromosome evolution and the genetic basis of agronomically important traits in greater yam.</title>
        <authorList>
            <person name="Bredeson J.V."/>
            <person name="Lyons J.B."/>
            <person name="Oniyinde I.O."/>
            <person name="Okereke N.R."/>
            <person name="Kolade O."/>
            <person name="Nnabue I."/>
            <person name="Nwadili C.O."/>
            <person name="Hribova E."/>
            <person name="Parker M."/>
            <person name="Nwogha J."/>
            <person name="Shu S."/>
            <person name="Carlson J."/>
            <person name="Kariba R."/>
            <person name="Muthemba S."/>
            <person name="Knop K."/>
            <person name="Barton G.J."/>
            <person name="Sherwood A.V."/>
            <person name="Lopez-Montes A."/>
            <person name="Asiedu R."/>
            <person name="Jamnadass R."/>
            <person name="Muchugi A."/>
            <person name="Goodstein D."/>
            <person name="Egesi C.N."/>
            <person name="Featherston J."/>
            <person name="Asfaw A."/>
            <person name="Simpson G.G."/>
            <person name="Dolezel J."/>
            <person name="Hendre P.S."/>
            <person name="Van Deynze A."/>
            <person name="Kumar P.L."/>
            <person name="Obidiegwu J.E."/>
            <person name="Bhattacharjee R."/>
            <person name="Rokhsar D.S."/>
        </authorList>
    </citation>
    <scope>NUCLEOTIDE SEQUENCE [LARGE SCALE GENOMIC DNA]</scope>
    <source>
        <strain evidence="2">cv. TDa95/00328</strain>
    </source>
</reference>
<sequence>MVKGGSTNELEFFHSLSSYSSHVQLSVKLYKPNNKRLNILFLLINPSPSSLCMDIMDSFTAHNQEERKVITKAQQPEQALKCPRCESTNTKFCYYNNYSLSQPRYLCKGCKRYWTHGGSLRNVPVGGGCRKNRKSSSSSSSSSCSKKLQQQHDHHQQQAPGSNLSVHDKSGLAMEEHIPFFHSNLEFAEASGMENVVFGFDDVNLSLDVGRDWWNGVGVGSSSSSSSSSWYGLINGSLM</sequence>
<keyword evidence="2" id="KW-1185">Reference proteome</keyword>
<dbReference type="EMBL" id="CM037028">
    <property type="protein sequence ID" value="KAH7656851.1"/>
    <property type="molecule type" value="Genomic_DNA"/>
</dbReference>
<evidence type="ECO:0000313" key="2">
    <source>
        <dbReference type="Proteomes" id="UP000827976"/>
    </source>
</evidence>
<protein>
    <submittedName>
        <fullName evidence="1">Zinc beta-ribbon-containing protein</fullName>
    </submittedName>
</protein>
<proteinExistence type="predicted"/>
<organism evidence="1 2">
    <name type="scientific">Dioscorea alata</name>
    <name type="common">Purple yam</name>
    <dbReference type="NCBI Taxonomy" id="55571"/>
    <lineage>
        <taxon>Eukaryota</taxon>
        <taxon>Viridiplantae</taxon>
        <taxon>Streptophyta</taxon>
        <taxon>Embryophyta</taxon>
        <taxon>Tracheophyta</taxon>
        <taxon>Spermatophyta</taxon>
        <taxon>Magnoliopsida</taxon>
        <taxon>Liliopsida</taxon>
        <taxon>Dioscoreales</taxon>
        <taxon>Dioscoreaceae</taxon>
        <taxon>Dioscorea</taxon>
    </lineage>
</organism>